<dbReference type="EMBL" id="CP123385">
    <property type="protein sequence ID" value="XCC96432.1"/>
    <property type="molecule type" value="Genomic_DNA"/>
</dbReference>
<name>A0AAU8APX2_9RHOB</name>
<protein>
    <recommendedName>
        <fullName evidence="3">PH domain-containing protein</fullName>
    </recommendedName>
</protein>
<feature type="transmembrane region" description="Helical" evidence="1">
    <location>
        <begin position="12"/>
        <end position="33"/>
    </location>
</feature>
<proteinExistence type="predicted"/>
<evidence type="ECO:0008006" key="3">
    <source>
        <dbReference type="Google" id="ProtNLM"/>
    </source>
</evidence>
<accession>A0AAU8APX2</accession>
<keyword evidence="1" id="KW-1133">Transmembrane helix</keyword>
<evidence type="ECO:0000313" key="2">
    <source>
        <dbReference type="EMBL" id="XCC96432.1"/>
    </source>
</evidence>
<feature type="transmembrane region" description="Helical" evidence="1">
    <location>
        <begin position="45"/>
        <end position="64"/>
    </location>
</feature>
<keyword evidence="1" id="KW-0472">Membrane</keyword>
<dbReference type="RefSeq" id="WP_353475304.1">
    <property type="nucleotide sequence ID" value="NZ_CP123385.1"/>
</dbReference>
<sequence>MATPQSFEVRTSLLRAIGIACGIACLVSIALILLEGGRAGDKGGVAALFTFFACLFCLVSRAVAKRIEVSDEAIVIQPAGLRIARSEIESVRVMSRNGLMPDETLRVMKIETREHRWRWVPLRLYWFMGKISIDLYWMEDPHGFARALGVDLSDFVAGEPRRDA</sequence>
<keyword evidence="1" id="KW-0812">Transmembrane</keyword>
<evidence type="ECO:0000256" key="1">
    <source>
        <dbReference type="SAM" id="Phobius"/>
    </source>
</evidence>
<reference evidence="2" key="1">
    <citation type="submission" date="2023-02" db="EMBL/GenBank/DDBJ databases">
        <title>Description and genomic characterization of Salipiger bruguierae sp. nov., isolated from the sediment of mangrove plant Bruguiera sexangula.</title>
        <authorList>
            <person name="Long M."/>
        </authorList>
    </citation>
    <scope>NUCLEOTIDE SEQUENCE</scope>
    <source>
        <strain evidence="2">H15</strain>
    </source>
</reference>
<organism evidence="2">
    <name type="scientific">Alloyangia sp. H15</name>
    <dbReference type="NCBI Taxonomy" id="3029062"/>
    <lineage>
        <taxon>Bacteria</taxon>
        <taxon>Pseudomonadati</taxon>
        <taxon>Pseudomonadota</taxon>
        <taxon>Alphaproteobacteria</taxon>
        <taxon>Rhodobacterales</taxon>
        <taxon>Roseobacteraceae</taxon>
        <taxon>Alloyangia</taxon>
    </lineage>
</organism>
<dbReference type="AlphaFoldDB" id="A0AAU8APX2"/>
<gene>
    <name evidence="2" type="ORF">PVT71_17280</name>
</gene>